<feature type="non-terminal residue" evidence="5">
    <location>
        <position position="432"/>
    </location>
</feature>
<proteinExistence type="inferred from homology"/>
<reference evidence="5" key="1">
    <citation type="submission" date="2018-05" db="EMBL/GenBank/DDBJ databases">
        <authorList>
            <person name="Lanie J.A."/>
            <person name="Ng W.-L."/>
            <person name="Kazmierczak K.M."/>
            <person name="Andrzejewski T.M."/>
            <person name="Davidsen T.M."/>
            <person name="Wayne K.J."/>
            <person name="Tettelin H."/>
            <person name="Glass J.I."/>
            <person name="Rusch D."/>
            <person name="Podicherti R."/>
            <person name="Tsui H.-C.T."/>
            <person name="Winkler M.E."/>
        </authorList>
    </citation>
    <scope>NUCLEOTIDE SEQUENCE</scope>
</reference>
<evidence type="ECO:0000256" key="1">
    <source>
        <dbReference type="ARBA" id="ARBA00006586"/>
    </source>
</evidence>
<dbReference type="PANTHER" id="PTHR34218">
    <property type="entry name" value="PEPTIDASE S45 PENICILLIN AMIDASE"/>
    <property type="match status" value="1"/>
</dbReference>
<keyword evidence="2" id="KW-0378">Hydrolase</keyword>
<dbReference type="GO" id="GO:0016811">
    <property type="term" value="F:hydrolase activity, acting on carbon-nitrogen (but not peptide) bonds, in linear amides"/>
    <property type="evidence" value="ECO:0007669"/>
    <property type="project" value="InterPro"/>
</dbReference>
<dbReference type="AlphaFoldDB" id="A0A381Z1G7"/>
<keyword evidence="3" id="KW-0865">Zymogen</keyword>
<dbReference type="Gene3D" id="3.60.20.10">
    <property type="entry name" value="Glutamine Phosphoribosylpyrophosphate, subunit 1, domain 1"/>
    <property type="match status" value="2"/>
</dbReference>
<dbReference type="InterPro" id="IPR029055">
    <property type="entry name" value="Ntn_hydrolases_N"/>
</dbReference>
<dbReference type="InterPro" id="IPR002692">
    <property type="entry name" value="S45"/>
</dbReference>
<organism evidence="5">
    <name type="scientific">marine metagenome</name>
    <dbReference type="NCBI Taxonomy" id="408172"/>
    <lineage>
        <taxon>unclassified sequences</taxon>
        <taxon>metagenomes</taxon>
        <taxon>ecological metagenomes</taxon>
    </lineage>
</organism>
<sequence length="432" mass="49578">MKYKYIFYLCCIFLSGCNKAPVKESEILWDTYGVPHIFADNYEDMFYAYGWAQMRNHGNLLLQLYAQARGQGAEYFGEKHLQSDQWVHTHNVVERSREWLEKQDSDIRKMLEAFTDGINAYAKTHPDEIDNVHQLILPARPEDCLAHFQRVILFHFVTNPRDVNFDPSVMIKDRGSNTWAVGPSRSASGNAMLIVNPHLYWSDMFTWFEAHTISGDLNAYGAGLVGMPFLGIAFNDNLGWSHTNNVHDGQDLYELSLKDGGYKWGDGVLNFEKRSVKIKVKDDEGNLHSKEFVIRESVHGPVVSEKDGKAYALRVVGLNQPHIFRQYFDMSRAQNLEAFQDAVRQLQNPYFTIMYADKDGHIMHVFGGRTPIRPKGDWDWLGVVPGDSPDTKWDKTHPYDELPKSIDPESGWLQNANDPPWTTTFPNAISRH</sequence>
<evidence type="ECO:0008006" key="6">
    <source>
        <dbReference type="Google" id="ProtNLM"/>
    </source>
</evidence>
<protein>
    <recommendedName>
        <fullName evidence="6">Acylase</fullName>
    </recommendedName>
</protein>
<gene>
    <name evidence="5" type="ORF">METZ01_LOCUS135431</name>
</gene>
<accession>A0A381Z1G7</accession>
<feature type="region of interest" description="Disordered" evidence="4">
    <location>
        <begin position="404"/>
        <end position="432"/>
    </location>
</feature>
<dbReference type="GO" id="GO:0017000">
    <property type="term" value="P:antibiotic biosynthetic process"/>
    <property type="evidence" value="ECO:0007669"/>
    <property type="project" value="InterPro"/>
</dbReference>
<evidence type="ECO:0000256" key="4">
    <source>
        <dbReference type="SAM" id="MobiDB-lite"/>
    </source>
</evidence>
<dbReference type="Gene3D" id="1.10.439.10">
    <property type="entry name" value="Penicillin Amidohydrolase, domain 1"/>
    <property type="match status" value="1"/>
</dbReference>
<dbReference type="Gene3D" id="2.30.120.10">
    <property type="match status" value="1"/>
</dbReference>
<evidence type="ECO:0000313" key="5">
    <source>
        <dbReference type="EMBL" id="SVA82577.1"/>
    </source>
</evidence>
<name>A0A381Z1G7_9ZZZZ</name>
<dbReference type="EMBL" id="UINC01019497">
    <property type="protein sequence ID" value="SVA82577.1"/>
    <property type="molecule type" value="Genomic_DNA"/>
</dbReference>
<evidence type="ECO:0000256" key="3">
    <source>
        <dbReference type="ARBA" id="ARBA00023145"/>
    </source>
</evidence>
<dbReference type="SUPFAM" id="SSF56235">
    <property type="entry name" value="N-terminal nucleophile aminohydrolases (Ntn hydrolases)"/>
    <property type="match status" value="1"/>
</dbReference>
<feature type="compositionally biased region" description="Polar residues" evidence="4">
    <location>
        <begin position="412"/>
        <end position="432"/>
    </location>
</feature>
<dbReference type="InterPro" id="IPR043146">
    <property type="entry name" value="Penicillin_amidase_N_B-knob"/>
</dbReference>
<feature type="non-terminal residue" evidence="5">
    <location>
        <position position="1"/>
    </location>
</feature>
<dbReference type="PROSITE" id="PS51257">
    <property type="entry name" value="PROKAR_LIPOPROTEIN"/>
    <property type="match status" value="1"/>
</dbReference>
<dbReference type="Pfam" id="PF01804">
    <property type="entry name" value="Penicil_amidase"/>
    <property type="match status" value="1"/>
</dbReference>
<evidence type="ECO:0000256" key="2">
    <source>
        <dbReference type="ARBA" id="ARBA00022801"/>
    </source>
</evidence>
<dbReference type="PANTHER" id="PTHR34218:SF3">
    <property type="entry name" value="ACYL-HOMOSERINE LACTONE ACYLASE PVDQ"/>
    <property type="match status" value="1"/>
</dbReference>
<comment type="similarity">
    <text evidence="1">Belongs to the peptidase S45 family.</text>
</comment>
<dbReference type="InterPro" id="IPR023343">
    <property type="entry name" value="Penicillin_amidase_dom1"/>
</dbReference>